<dbReference type="Proteomes" id="UP000838756">
    <property type="component" value="Unassembled WGS sequence"/>
</dbReference>
<sequence>EHKGLRWLREMVGMRWASWLHLLVVLQVQMQALAERAVPTACDEDVCRCDSFTRLICHCSEHVKEMTLRPEGSYRVPSTATAIIIENCERVIFLTETARKLTQLRSVQLRNISNVVISERALAWSPFSIDNEMNPGLRIEISNSTVYEISSHAIQGRVNDILISDSNILSLRPFAFSSLTGVKNIHLTNNIYHNVEIQAFKKFTTSNFLLRGGTARTLPSRFLSDVEVTNFFRIEGVTIDLLSSLTFLVSLPKRVLIENNIIHTLNADSFHISTRGPVTIRNNTVTTIGKGAFLGFTVDREIIAAMGRQELLIDNNTMTTITPASLAYNQSTLTLRIDGLNLNETCTCELAEVWREMLNAQGAIINCWYELEGHYISIPTFIDSRCGAFKQTFWIFVVVGIVLVIVIAGIVIFFIVKRENEKKKKIQIVMPDGKTYRETEFHVVLERAELLTTNL</sequence>
<accession>A0A8S4RPW1</accession>
<evidence type="ECO:0000256" key="1">
    <source>
        <dbReference type="SAM" id="Phobius"/>
    </source>
</evidence>
<comment type="caution">
    <text evidence="4">The sequence shown here is derived from an EMBL/GenBank/DDBJ whole genome shotgun (WGS) entry which is preliminary data.</text>
</comment>
<dbReference type="InterPro" id="IPR039448">
    <property type="entry name" value="Beta_helix"/>
</dbReference>
<proteinExistence type="predicted"/>
<name>A0A8S4RPW1_9NEOP</name>
<dbReference type="Pfam" id="PF13229">
    <property type="entry name" value="Beta_helix"/>
    <property type="match status" value="1"/>
</dbReference>
<evidence type="ECO:0000256" key="2">
    <source>
        <dbReference type="SAM" id="SignalP"/>
    </source>
</evidence>
<keyword evidence="1" id="KW-0812">Transmembrane</keyword>
<dbReference type="OrthoDB" id="6360013at2759"/>
<feature type="chain" id="PRO_5035815021" evidence="2">
    <location>
        <begin position="35"/>
        <end position="455"/>
    </location>
</feature>
<keyword evidence="1" id="KW-0472">Membrane</keyword>
<keyword evidence="2" id="KW-0732">Signal</keyword>
<dbReference type="EMBL" id="CAKXAJ010025401">
    <property type="protein sequence ID" value="CAH2238823.1"/>
    <property type="molecule type" value="Genomic_DNA"/>
</dbReference>
<organism evidence="4 5">
    <name type="scientific">Pararge aegeria aegeria</name>
    <dbReference type="NCBI Taxonomy" id="348720"/>
    <lineage>
        <taxon>Eukaryota</taxon>
        <taxon>Metazoa</taxon>
        <taxon>Ecdysozoa</taxon>
        <taxon>Arthropoda</taxon>
        <taxon>Hexapoda</taxon>
        <taxon>Insecta</taxon>
        <taxon>Pterygota</taxon>
        <taxon>Neoptera</taxon>
        <taxon>Endopterygota</taxon>
        <taxon>Lepidoptera</taxon>
        <taxon>Glossata</taxon>
        <taxon>Ditrysia</taxon>
        <taxon>Papilionoidea</taxon>
        <taxon>Nymphalidae</taxon>
        <taxon>Satyrinae</taxon>
        <taxon>Satyrini</taxon>
        <taxon>Parargina</taxon>
        <taxon>Pararge</taxon>
    </lineage>
</organism>
<keyword evidence="1" id="KW-1133">Transmembrane helix</keyword>
<evidence type="ECO:0000259" key="3">
    <source>
        <dbReference type="Pfam" id="PF13229"/>
    </source>
</evidence>
<gene>
    <name evidence="4" type="primary">jg23235</name>
    <name evidence="4" type="ORF">PAEG_LOCUS15862</name>
</gene>
<feature type="non-terminal residue" evidence="4">
    <location>
        <position position="1"/>
    </location>
</feature>
<reference evidence="4" key="1">
    <citation type="submission" date="2022-03" db="EMBL/GenBank/DDBJ databases">
        <authorList>
            <person name="Lindestad O."/>
        </authorList>
    </citation>
    <scope>NUCLEOTIDE SEQUENCE</scope>
</reference>
<feature type="domain" description="Right handed beta helix" evidence="3">
    <location>
        <begin position="134"/>
        <end position="292"/>
    </location>
</feature>
<dbReference type="AlphaFoldDB" id="A0A8S4RPW1"/>
<feature type="transmembrane region" description="Helical" evidence="1">
    <location>
        <begin position="393"/>
        <end position="416"/>
    </location>
</feature>
<protein>
    <submittedName>
        <fullName evidence="4">Jg23235 protein</fullName>
    </submittedName>
</protein>
<evidence type="ECO:0000313" key="4">
    <source>
        <dbReference type="EMBL" id="CAH2238823.1"/>
    </source>
</evidence>
<keyword evidence="5" id="KW-1185">Reference proteome</keyword>
<dbReference type="InterPro" id="IPR032675">
    <property type="entry name" value="LRR_dom_sf"/>
</dbReference>
<dbReference type="SUPFAM" id="SSF52058">
    <property type="entry name" value="L domain-like"/>
    <property type="match status" value="1"/>
</dbReference>
<evidence type="ECO:0000313" key="5">
    <source>
        <dbReference type="Proteomes" id="UP000838756"/>
    </source>
</evidence>
<dbReference type="Gene3D" id="3.80.10.10">
    <property type="entry name" value="Ribonuclease Inhibitor"/>
    <property type="match status" value="1"/>
</dbReference>
<feature type="signal peptide" evidence="2">
    <location>
        <begin position="1"/>
        <end position="34"/>
    </location>
</feature>